<dbReference type="Pfam" id="PF00191">
    <property type="entry name" value="Annexin"/>
    <property type="match status" value="4"/>
</dbReference>
<keyword evidence="5 6" id="KW-0111">Calcium/phospholipid-binding</keyword>
<dbReference type="InterPro" id="IPR018252">
    <property type="entry name" value="Annexin_repeat_CS"/>
</dbReference>
<dbReference type="GO" id="GO:0001786">
    <property type="term" value="F:phosphatidylserine binding"/>
    <property type="evidence" value="ECO:0007669"/>
    <property type="project" value="TreeGrafter"/>
</dbReference>
<dbReference type="PANTHER" id="PTHR10502:SF102">
    <property type="entry name" value="ANNEXIN B11"/>
    <property type="match status" value="1"/>
</dbReference>
<evidence type="ECO:0000256" key="4">
    <source>
        <dbReference type="ARBA" id="ARBA00023216"/>
    </source>
</evidence>
<dbReference type="InterPro" id="IPR037104">
    <property type="entry name" value="Annexin_sf"/>
</dbReference>
<dbReference type="AlphaFoldDB" id="A0AAJ7TXW9"/>
<dbReference type="Proteomes" id="UP001318040">
    <property type="component" value="Chromosome 41"/>
</dbReference>
<dbReference type="KEGG" id="pmrn:116950937"/>
<dbReference type="GO" id="GO:0005634">
    <property type="term" value="C:nucleus"/>
    <property type="evidence" value="ECO:0007669"/>
    <property type="project" value="TreeGrafter"/>
</dbReference>
<dbReference type="FunFam" id="1.10.220.10:FF:000002">
    <property type="entry name" value="Annexin"/>
    <property type="match status" value="1"/>
</dbReference>
<evidence type="ECO:0000256" key="3">
    <source>
        <dbReference type="ARBA" id="ARBA00022837"/>
    </source>
</evidence>
<keyword evidence="7" id="KW-1185">Reference proteome</keyword>
<dbReference type="SMART" id="SM00335">
    <property type="entry name" value="ANX"/>
    <property type="match status" value="4"/>
</dbReference>
<dbReference type="GO" id="GO:0012506">
    <property type="term" value="C:vesicle membrane"/>
    <property type="evidence" value="ECO:0007669"/>
    <property type="project" value="TreeGrafter"/>
</dbReference>
<dbReference type="RefSeq" id="XP_032825015.1">
    <property type="nucleotide sequence ID" value="XM_032969124.1"/>
</dbReference>
<dbReference type="GO" id="GO:0005509">
    <property type="term" value="F:calcium ion binding"/>
    <property type="evidence" value="ECO:0007669"/>
    <property type="project" value="InterPro"/>
</dbReference>
<dbReference type="GO" id="GO:0005737">
    <property type="term" value="C:cytoplasm"/>
    <property type="evidence" value="ECO:0007669"/>
    <property type="project" value="TreeGrafter"/>
</dbReference>
<evidence type="ECO:0000313" key="8">
    <source>
        <dbReference type="RefSeq" id="XP_032825015.1"/>
    </source>
</evidence>
<sequence length="326" mass="36425">MAAKGGVINLRGTIRESPSLNVEADAEKLYKAMKGLGTDEKTLTDVLTRRSNAQRQLIMKAYKTAYGRDLIDDIKSETSGSFVRVLVALLHVPAQYDAYEMRNAIKGAGTDEGCLSEILASRTKQQIKAMSHVYEEEYGNKLEDDIASDTSSYLRRVLVALLQANRDEGNFVDQELVEKDAKELLEAGEKKWGTDEGAFIMILCVRNVHHLRRVFDTYKTMTNKDIEDSIKSETAGSFEDALLAIVKCIKNVQEFFAYKLHKSMKQGLGTDENTLIRVLVSRSEIDLQNIKQHYKQTYGEELQAVIEGDTSGDFRTALACICSAGD</sequence>
<dbReference type="PRINTS" id="PR00196">
    <property type="entry name" value="ANNEXIN"/>
</dbReference>
<comment type="similarity">
    <text evidence="1 6">Belongs to the annexin family.</text>
</comment>
<comment type="domain">
    <text evidence="6">A pair of annexin repeats may form one binding site for calcium and phospholipid.</text>
</comment>
<dbReference type="FunFam" id="1.10.220.10:FF:000004">
    <property type="entry name" value="Annexin"/>
    <property type="match status" value="1"/>
</dbReference>
<dbReference type="PROSITE" id="PS51897">
    <property type="entry name" value="ANNEXIN_2"/>
    <property type="match status" value="4"/>
</dbReference>
<dbReference type="GeneID" id="116950937"/>
<dbReference type="GO" id="GO:0005544">
    <property type="term" value="F:calcium-dependent phospholipid binding"/>
    <property type="evidence" value="ECO:0007669"/>
    <property type="project" value="UniProtKB-KW"/>
</dbReference>
<dbReference type="InterPro" id="IPR001464">
    <property type="entry name" value="Annexin"/>
</dbReference>
<reference evidence="8" key="1">
    <citation type="submission" date="2025-08" db="UniProtKB">
        <authorList>
            <consortium name="RefSeq"/>
        </authorList>
    </citation>
    <scope>IDENTIFICATION</scope>
    <source>
        <tissue evidence="8">Sperm</tissue>
    </source>
</reference>
<protein>
    <recommendedName>
        <fullName evidence="6">Annexin</fullName>
    </recommendedName>
</protein>
<keyword evidence="2 6" id="KW-0677">Repeat</keyword>
<evidence type="ECO:0000256" key="2">
    <source>
        <dbReference type="ARBA" id="ARBA00022737"/>
    </source>
</evidence>
<dbReference type="GO" id="GO:0004859">
    <property type="term" value="F:phospholipase inhibitor activity"/>
    <property type="evidence" value="ECO:0007669"/>
    <property type="project" value="InterPro"/>
</dbReference>
<dbReference type="PRINTS" id="PR00199">
    <property type="entry name" value="ANNEXINIII"/>
</dbReference>
<gene>
    <name evidence="8" type="primary">LOC116950937</name>
</gene>
<dbReference type="PANTHER" id="PTHR10502">
    <property type="entry name" value="ANNEXIN"/>
    <property type="match status" value="1"/>
</dbReference>
<organism evidence="7 8">
    <name type="scientific">Petromyzon marinus</name>
    <name type="common">Sea lamprey</name>
    <dbReference type="NCBI Taxonomy" id="7757"/>
    <lineage>
        <taxon>Eukaryota</taxon>
        <taxon>Metazoa</taxon>
        <taxon>Chordata</taxon>
        <taxon>Craniata</taxon>
        <taxon>Vertebrata</taxon>
        <taxon>Cyclostomata</taxon>
        <taxon>Hyperoartia</taxon>
        <taxon>Petromyzontiformes</taxon>
        <taxon>Petromyzontidae</taxon>
        <taxon>Petromyzon</taxon>
    </lineage>
</organism>
<dbReference type="GO" id="GO:0005886">
    <property type="term" value="C:plasma membrane"/>
    <property type="evidence" value="ECO:0007669"/>
    <property type="project" value="TreeGrafter"/>
</dbReference>
<evidence type="ECO:0000313" key="7">
    <source>
        <dbReference type="Proteomes" id="UP001318040"/>
    </source>
</evidence>
<dbReference type="InterPro" id="IPR002390">
    <property type="entry name" value="ANX3"/>
</dbReference>
<keyword evidence="3 6" id="KW-0106">Calcium</keyword>
<evidence type="ECO:0000256" key="1">
    <source>
        <dbReference type="ARBA" id="ARBA00007831"/>
    </source>
</evidence>
<keyword evidence="4 6" id="KW-0041">Annexin</keyword>
<dbReference type="FunFam" id="1.10.220.10:FF:000001">
    <property type="entry name" value="Annexin"/>
    <property type="match status" value="1"/>
</dbReference>
<proteinExistence type="inferred from homology"/>
<name>A0AAJ7TXW9_PETMA</name>
<accession>A0AAJ7TXW9</accession>
<evidence type="ECO:0000256" key="5">
    <source>
        <dbReference type="ARBA" id="ARBA00023302"/>
    </source>
</evidence>
<dbReference type="Gene3D" id="1.10.220.10">
    <property type="entry name" value="Annexin"/>
    <property type="match status" value="4"/>
</dbReference>
<dbReference type="SUPFAM" id="SSF47874">
    <property type="entry name" value="Annexin"/>
    <property type="match status" value="1"/>
</dbReference>
<dbReference type="InterPro" id="IPR018502">
    <property type="entry name" value="Annexin_repeat"/>
</dbReference>
<evidence type="ECO:0000256" key="6">
    <source>
        <dbReference type="RuleBase" id="RU003540"/>
    </source>
</evidence>
<dbReference type="PROSITE" id="PS00223">
    <property type="entry name" value="ANNEXIN_1"/>
    <property type="match status" value="3"/>
</dbReference>
<dbReference type="FunFam" id="1.10.220.10:FF:000003">
    <property type="entry name" value="Annexin"/>
    <property type="match status" value="1"/>
</dbReference>